<proteinExistence type="predicted"/>
<dbReference type="InterPro" id="IPR052761">
    <property type="entry name" value="Fungal_Detox/Toxin_TFs"/>
</dbReference>
<dbReference type="GO" id="GO:0000981">
    <property type="term" value="F:DNA-binding transcription factor activity, RNA polymerase II-specific"/>
    <property type="evidence" value="ECO:0007669"/>
    <property type="project" value="InterPro"/>
</dbReference>
<dbReference type="GO" id="GO:0008270">
    <property type="term" value="F:zinc ion binding"/>
    <property type="evidence" value="ECO:0007669"/>
    <property type="project" value="InterPro"/>
</dbReference>
<dbReference type="PROSITE" id="PS50048">
    <property type="entry name" value="ZN2_CY6_FUNGAL_2"/>
    <property type="match status" value="1"/>
</dbReference>
<dbReference type="SMART" id="SM00066">
    <property type="entry name" value="GAL4"/>
    <property type="match status" value="1"/>
</dbReference>
<dbReference type="CDD" id="cd12148">
    <property type="entry name" value="fungal_TF_MHR"/>
    <property type="match status" value="1"/>
</dbReference>
<dbReference type="Gene3D" id="4.10.240.10">
    <property type="entry name" value="Zn(2)-C6 fungal-type DNA-binding domain"/>
    <property type="match status" value="1"/>
</dbReference>
<dbReference type="InterPro" id="IPR007219">
    <property type="entry name" value="XnlR_reg_dom"/>
</dbReference>
<keyword evidence="2" id="KW-0539">Nucleus</keyword>
<dbReference type="Pfam" id="PF04082">
    <property type="entry name" value="Fungal_trans"/>
    <property type="match status" value="1"/>
</dbReference>
<dbReference type="AlphaFoldDB" id="A0A8K0TFC6"/>
<dbReference type="OrthoDB" id="5121955at2759"/>
<accession>A0A8K0TFC6</accession>
<evidence type="ECO:0000256" key="1">
    <source>
        <dbReference type="ARBA" id="ARBA00022723"/>
    </source>
</evidence>
<feature type="region of interest" description="Disordered" evidence="3">
    <location>
        <begin position="708"/>
        <end position="727"/>
    </location>
</feature>
<sequence>MVDTGLIYPARKRAPKACIMCRRRKVRCDVTRTGNPCTNCRLDSKQCEVIPRAKTRQVSLLSSAPALADKLCYFTENTRGPGSYINSEGSLEEEDFEDTLRRQPPVVEQSAAHRQEADGWPANSTQVLEPSPNHVISGPISPHEQLNERPQTPPSKHTEPCWADAGAVSPNARRGDLIFLESRGCFQVPSERILVEVLELYFLHVHPMLPMLREVDFWEALGAEGGGVIGNHSDLLIQAMLFAASPYMTEDTIKLLGYSDLSKAKSSFYERAKLLYDFKFQKDHITVAQAALLLTYWCPNPSNTEHQANSKWLEIAIEHARAAGADKYETEKITLTAAKRKSRHTLQRLWWCCIVRDRTMSLCVRRKIQITRENFDFESHDSFEVSVLTDDVESSRVHEPIVEKFLVTVFGLLTKLCVHMTDVLWLIYPVEGSSFHSPTSFPEATSMLQEAKSQLLKWSHDATEILSAACVDAGMHQEQGSLNHVVLHANLLWIYYHATIMALSNYIPRLSLMSTMGPPISPAPIQDVWDSSIAMINSLQRLLRLQLTPWVPSSVVGCIALPFALHIAAVKLSLPSPAVSESSAGKPSIPSSSHQRLGVLMKVMRACHARHDGVEWISTVITYTLASLDPDAPMNGRRPPCVGLQLPLVEKPGQPLPDFIAQNPILYLRLSLTLDLSLSLDRLPGAGDFPCGLRETLSLVPVVESEKIPNRAGRHRSPSLSHGRASPSLAVSLRPSRVSGWVENDRSLYFLHEIGMGP</sequence>
<dbReference type="GO" id="GO:0003677">
    <property type="term" value="F:DNA binding"/>
    <property type="evidence" value="ECO:0007669"/>
    <property type="project" value="InterPro"/>
</dbReference>
<reference evidence="5" key="1">
    <citation type="journal article" date="2021" name="Nat. Commun.">
        <title>Genetic determinants of endophytism in the Arabidopsis root mycobiome.</title>
        <authorList>
            <person name="Mesny F."/>
            <person name="Miyauchi S."/>
            <person name="Thiergart T."/>
            <person name="Pickel B."/>
            <person name="Atanasova L."/>
            <person name="Karlsson M."/>
            <person name="Huettel B."/>
            <person name="Barry K.W."/>
            <person name="Haridas S."/>
            <person name="Chen C."/>
            <person name="Bauer D."/>
            <person name="Andreopoulos W."/>
            <person name="Pangilinan J."/>
            <person name="LaButti K."/>
            <person name="Riley R."/>
            <person name="Lipzen A."/>
            <person name="Clum A."/>
            <person name="Drula E."/>
            <person name="Henrissat B."/>
            <person name="Kohler A."/>
            <person name="Grigoriev I.V."/>
            <person name="Martin F.M."/>
            <person name="Hacquard S."/>
        </authorList>
    </citation>
    <scope>NUCLEOTIDE SEQUENCE</scope>
    <source>
        <strain evidence="5">MPI-CAGE-AT-0016</strain>
    </source>
</reference>
<protein>
    <submittedName>
        <fullName evidence="5">Fungal-specific transcription factor domain-containing protein</fullName>
    </submittedName>
</protein>
<dbReference type="GO" id="GO:0006351">
    <property type="term" value="P:DNA-templated transcription"/>
    <property type="evidence" value="ECO:0007669"/>
    <property type="project" value="InterPro"/>
</dbReference>
<feature type="domain" description="Zn(2)-C6 fungal-type" evidence="4">
    <location>
        <begin position="17"/>
        <end position="49"/>
    </location>
</feature>
<evidence type="ECO:0000313" key="6">
    <source>
        <dbReference type="Proteomes" id="UP000813385"/>
    </source>
</evidence>
<dbReference type="Proteomes" id="UP000813385">
    <property type="component" value="Unassembled WGS sequence"/>
</dbReference>
<evidence type="ECO:0000313" key="5">
    <source>
        <dbReference type="EMBL" id="KAH7361727.1"/>
    </source>
</evidence>
<dbReference type="Pfam" id="PF00172">
    <property type="entry name" value="Zn_clus"/>
    <property type="match status" value="1"/>
</dbReference>
<dbReference type="InterPro" id="IPR036864">
    <property type="entry name" value="Zn2-C6_fun-type_DNA-bd_sf"/>
</dbReference>
<dbReference type="PANTHER" id="PTHR47425:SF2">
    <property type="entry name" value="FARB-RELATED"/>
    <property type="match status" value="1"/>
</dbReference>
<dbReference type="SUPFAM" id="SSF57701">
    <property type="entry name" value="Zn2/Cys6 DNA-binding domain"/>
    <property type="match status" value="1"/>
</dbReference>
<dbReference type="EMBL" id="JAGPXD010000003">
    <property type="protein sequence ID" value="KAH7361727.1"/>
    <property type="molecule type" value="Genomic_DNA"/>
</dbReference>
<evidence type="ECO:0000259" key="4">
    <source>
        <dbReference type="PROSITE" id="PS50048"/>
    </source>
</evidence>
<dbReference type="PROSITE" id="PS00463">
    <property type="entry name" value="ZN2_CY6_FUNGAL_1"/>
    <property type="match status" value="1"/>
</dbReference>
<evidence type="ECO:0000256" key="2">
    <source>
        <dbReference type="ARBA" id="ARBA00023242"/>
    </source>
</evidence>
<gene>
    <name evidence="5" type="ORF">B0T11DRAFT_224913</name>
</gene>
<keyword evidence="1" id="KW-0479">Metal-binding</keyword>
<feature type="region of interest" description="Disordered" evidence="3">
    <location>
        <begin position="107"/>
        <end position="162"/>
    </location>
</feature>
<keyword evidence="6" id="KW-1185">Reference proteome</keyword>
<name>A0A8K0TFC6_9PEZI</name>
<dbReference type="InterPro" id="IPR001138">
    <property type="entry name" value="Zn2Cys6_DnaBD"/>
</dbReference>
<dbReference type="CDD" id="cd00067">
    <property type="entry name" value="GAL4"/>
    <property type="match status" value="1"/>
</dbReference>
<evidence type="ECO:0000256" key="3">
    <source>
        <dbReference type="SAM" id="MobiDB-lite"/>
    </source>
</evidence>
<dbReference type="PANTHER" id="PTHR47425">
    <property type="entry name" value="FARB-RELATED"/>
    <property type="match status" value="1"/>
</dbReference>
<comment type="caution">
    <text evidence="5">The sequence shown here is derived from an EMBL/GenBank/DDBJ whole genome shotgun (WGS) entry which is preliminary data.</text>
</comment>
<organism evidence="5 6">
    <name type="scientific">Plectosphaerella cucumerina</name>
    <dbReference type="NCBI Taxonomy" id="40658"/>
    <lineage>
        <taxon>Eukaryota</taxon>
        <taxon>Fungi</taxon>
        <taxon>Dikarya</taxon>
        <taxon>Ascomycota</taxon>
        <taxon>Pezizomycotina</taxon>
        <taxon>Sordariomycetes</taxon>
        <taxon>Hypocreomycetidae</taxon>
        <taxon>Glomerellales</taxon>
        <taxon>Plectosphaerellaceae</taxon>
        <taxon>Plectosphaerella</taxon>
    </lineage>
</organism>